<evidence type="ECO:0000256" key="6">
    <source>
        <dbReference type="PIRSR" id="PIRSR001430-2"/>
    </source>
</evidence>
<protein>
    <recommendedName>
        <fullName evidence="4">tRNA pseudouridine synthase A</fullName>
        <ecNumber evidence="4">5.4.99.12</ecNumber>
    </recommendedName>
    <alternativeName>
        <fullName evidence="4">tRNA pseudouridine(38-40) synthase</fullName>
    </alternativeName>
    <alternativeName>
        <fullName evidence="4">tRNA pseudouridylate synthase I</fullName>
    </alternativeName>
    <alternativeName>
        <fullName evidence="4">tRNA-uridine isomerase I</fullName>
    </alternativeName>
</protein>
<dbReference type="PANTHER" id="PTHR11142">
    <property type="entry name" value="PSEUDOURIDYLATE SYNTHASE"/>
    <property type="match status" value="1"/>
</dbReference>
<dbReference type="FunFam" id="3.30.70.580:FF:000001">
    <property type="entry name" value="tRNA pseudouridine synthase A"/>
    <property type="match status" value="1"/>
</dbReference>
<gene>
    <name evidence="4" type="primary">truA</name>
    <name evidence="9" type="ORF">COA96_00510</name>
</gene>
<evidence type="ECO:0000313" key="10">
    <source>
        <dbReference type="Proteomes" id="UP000218327"/>
    </source>
</evidence>
<sequence length="276" mass="30861">MSDPKLPPKTGCRIALGVEYDGANYSGWQKQLSPEQNTIQQNVERALSKVADTEVSVTCAGRTDSGVHATSQVIHFDCVIDRGLKAWVVGCNSLLPKTIRILWAKNVADDFHARFSARSRRYLYLIYQRKIESTMFVKRVTHERGSLNIEQMHEAAQCLLGEQDFTSFRAAGCQSRTAKRNVMHAKVYKSGQLIVFDIQANAFLQHMVRNIMGSLIKVGKGEQQAQWIAQLLKAKDRSLSAATALPHGLYLTGVDYPEEFKLPSDFLIPDFLQGGT</sequence>
<dbReference type="PIRSF" id="PIRSF001430">
    <property type="entry name" value="tRNA_psdUrid_synth"/>
    <property type="match status" value="1"/>
</dbReference>
<dbReference type="SUPFAM" id="SSF55120">
    <property type="entry name" value="Pseudouridine synthase"/>
    <property type="match status" value="1"/>
</dbReference>
<dbReference type="HAMAP" id="MF_00171">
    <property type="entry name" value="TruA"/>
    <property type="match status" value="1"/>
</dbReference>
<dbReference type="Gene3D" id="3.30.70.580">
    <property type="entry name" value="Pseudouridine synthase I, catalytic domain, N-terminal subdomain"/>
    <property type="match status" value="1"/>
</dbReference>
<dbReference type="NCBIfam" id="TIGR00071">
    <property type="entry name" value="hisT_truA"/>
    <property type="match status" value="1"/>
</dbReference>
<name>A0A2A5BC13_9GAMM</name>
<dbReference type="Gene3D" id="3.30.70.660">
    <property type="entry name" value="Pseudouridine synthase I, catalytic domain, C-terminal subdomain"/>
    <property type="match status" value="1"/>
</dbReference>
<dbReference type="InterPro" id="IPR020095">
    <property type="entry name" value="PsdUridine_synth_TruA_C"/>
</dbReference>
<evidence type="ECO:0000256" key="2">
    <source>
        <dbReference type="ARBA" id="ARBA00022694"/>
    </source>
</evidence>
<comment type="catalytic activity">
    <reaction evidence="4 7">
        <text>uridine(38/39/40) in tRNA = pseudouridine(38/39/40) in tRNA</text>
        <dbReference type="Rhea" id="RHEA:22376"/>
        <dbReference type="Rhea" id="RHEA-COMP:10085"/>
        <dbReference type="Rhea" id="RHEA-COMP:10087"/>
        <dbReference type="ChEBI" id="CHEBI:65314"/>
        <dbReference type="ChEBI" id="CHEBI:65315"/>
        <dbReference type="EC" id="5.4.99.12"/>
    </reaction>
</comment>
<dbReference type="InterPro" id="IPR001406">
    <property type="entry name" value="PsdUridine_synth_TruA"/>
</dbReference>
<feature type="domain" description="Pseudouridine synthase I TruA alpha/beta" evidence="8">
    <location>
        <begin position="155"/>
        <end position="257"/>
    </location>
</feature>
<dbReference type="AlphaFoldDB" id="A0A2A5BC13"/>
<comment type="function">
    <text evidence="4">Formation of pseudouridine at positions 38, 39 and 40 in the anticodon stem and loop of transfer RNAs.</text>
</comment>
<evidence type="ECO:0000313" key="9">
    <source>
        <dbReference type="EMBL" id="PCJ28698.1"/>
    </source>
</evidence>
<feature type="binding site" evidence="4 6">
    <location>
        <position position="122"/>
    </location>
    <ligand>
        <name>substrate</name>
    </ligand>
</feature>
<keyword evidence="2 4" id="KW-0819">tRNA processing</keyword>
<dbReference type="GO" id="GO:0160147">
    <property type="term" value="F:tRNA pseudouridine(38-40) synthase activity"/>
    <property type="evidence" value="ECO:0007669"/>
    <property type="project" value="UniProtKB-EC"/>
</dbReference>
<evidence type="ECO:0000256" key="5">
    <source>
        <dbReference type="PIRSR" id="PIRSR001430-1"/>
    </source>
</evidence>
<evidence type="ECO:0000256" key="4">
    <source>
        <dbReference type="HAMAP-Rule" id="MF_00171"/>
    </source>
</evidence>
<organism evidence="9 10">
    <name type="scientific">SAR86 cluster bacterium</name>
    <dbReference type="NCBI Taxonomy" id="2030880"/>
    <lineage>
        <taxon>Bacteria</taxon>
        <taxon>Pseudomonadati</taxon>
        <taxon>Pseudomonadota</taxon>
        <taxon>Gammaproteobacteria</taxon>
        <taxon>SAR86 cluster</taxon>
    </lineage>
</organism>
<evidence type="ECO:0000259" key="8">
    <source>
        <dbReference type="Pfam" id="PF01416"/>
    </source>
</evidence>
<evidence type="ECO:0000256" key="3">
    <source>
        <dbReference type="ARBA" id="ARBA00023235"/>
    </source>
</evidence>
<dbReference type="GO" id="GO:0003723">
    <property type="term" value="F:RNA binding"/>
    <property type="evidence" value="ECO:0007669"/>
    <property type="project" value="InterPro"/>
</dbReference>
<dbReference type="InterPro" id="IPR020094">
    <property type="entry name" value="TruA/RsuA/RluB/E/F_N"/>
</dbReference>
<proteinExistence type="inferred from homology"/>
<feature type="active site" description="Nucleophile" evidence="4 5">
    <location>
        <position position="64"/>
    </location>
</feature>
<dbReference type="Proteomes" id="UP000218327">
    <property type="component" value="Unassembled WGS sequence"/>
</dbReference>
<comment type="similarity">
    <text evidence="1 4 7">Belongs to the tRNA pseudouridine synthase TruA family.</text>
</comment>
<feature type="domain" description="Pseudouridine synthase I TruA alpha/beta" evidence="8">
    <location>
        <begin position="19"/>
        <end position="115"/>
    </location>
</feature>
<evidence type="ECO:0000256" key="7">
    <source>
        <dbReference type="RuleBase" id="RU003792"/>
    </source>
</evidence>
<evidence type="ECO:0000256" key="1">
    <source>
        <dbReference type="ARBA" id="ARBA00009375"/>
    </source>
</evidence>
<comment type="subunit">
    <text evidence="4">Homodimer.</text>
</comment>
<accession>A0A2A5BC13</accession>
<dbReference type="EMBL" id="NVVJ01000001">
    <property type="protein sequence ID" value="PCJ28698.1"/>
    <property type="molecule type" value="Genomic_DNA"/>
</dbReference>
<dbReference type="InterPro" id="IPR020103">
    <property type="entry name" value="PsdUridine_synth_cat_dom_sf"/>
</dbReference>
<dbReference type="InterPro" id="IPR020097">
    <property type="entry name" value="PsdUridine_synth_TruA_a/b_dom"/>
</dbReference>
<dbReference type="PANTHER" id="PTHR11142:SF0">
    <property type="entry name" value="TRNA PSEUDOURIDINE SYNTHASE-LIKE 1"/>
    <property type="match status" value="1"/>
</dbReference>
<dbReference type="CDD" id="cd02570">
    <property type="entry name" value="PseudoU_synth_EcTruA"/>
    <property type="match status" value="1"/>
</dbReference>
<dbReference type="GO" id="GO:0031119">
    <property type="term" value="P:tRNA pseudouridine synthesis"/>
    <property type="evidence" value="ECO:0007669"/>
    <property type="project" value="UniProtKB-UniRule"/>
</dbReference>
<dbReference type="EC" id="5.4.99.12" evidence="4"/>
<comment type="caution">
    <text evidence="9">The sequence shown here is derived from an EMBL/GenBank/DDBJ whole genome shotgun (WGS) entry which is preliminary data.</text>
</comment>
<dbReference type="Pfam" id="PF01416">
    <property type="entry name" value="PseudoU_synth_1"/>
    <property type="match status" value="2"/>
</dbReference>
<comment type="caution">
    <text evidence="4">Lacks conserved residue(s) required for the propagation of feature annotation.</text>
</comment>
<keyword evidence="3 4" id="KW-0413">Isomerase</keyword>
<reference evidence="10" key="1">
    <citation type="submission" date="2017-08" db="EMBL/GenBank/DDBJ databases">
        <title>A dynamic microbial community with high functional redundancy inhabits the cold, oxic subseafloor aquifer.</title>
        <authorList>
            <person name="Tully B.J."/>
            <person name="Wheat C.G."/>
            <person name="Glazer B.T."/>
            <person name="Huber J.A."/>
        </authorList>
    </citation>
    <scope>NUCLEOTIDE SEQUENCE [LARGE SCALE GENOMIC DNA]</scope>
</reference>